<gene>
    <name evidence="2" type="ORF">PCOR1329_LOCUS60260</name>
</gene>
<comment type="caution">
    <text evidence="2">The sequence shown here is derived from an EMBL/GenBank/DDBJ whole genome shotgun (WGS) entry which is preliminary data.</text>
</comment>
<organism evidence="2 3">
    <name type="scientific">Prorocentrum cordatum</name>
    <dbReference type="NCBI Taxonomy" id="2364126"/>
    <lineage>
        <taxon>Eukaryota</taxon>
        <taxon>Sar</taxon>
        <taxon>Alveolata</taxon>
        <taxon>Dinophyceae</taxon>
        <taxon>Prorocentrales</taxon>
        <taxon>Prorocentraceae</taxon>
        <taxon>Prorocentrum</taxon>
    </lineage>
</organism>
<evidence type="ECO:0000256" key="1">
    <source>
        <dbReference type="SAM" id="MobiDB-lite"/>
    </source>
</evidence>
<feature type="compositionally biased region" description="Low complexity" evidence="1">
    <location>
        <begin position="42"/>
        <end position="56"/>
    </location>
</feature>
<feature type="region of interest" description="Disordered" evidence="1">
    <location>
        <begin position="1"/>
        <end position="58"/>
    </location>
</feature>
<feature type="region of interest" description="Disordered" evidence="1">
    <location>
        <begin position="616"/>
        <end position="645"/>
    </location>
</feature>
<evidence type="ECO:0000313" key="2">
    <source>
        <dbReference type="EMBL" id="CAK0875644.1"/>
    </source>
</evidence>
<feature type="compositionally biased region" description="Basic and acidic residues" evidence="1">
    <location>
        <begin position="26"/>
        <end position="38"/>
    </location>
</feature>
<feature type="region of interest" description="Disordered" evidence="1">
    <location>
        <begin position="1221"/>
        <end position="1248"/>
    </location>
</feature>
<feature type="region of interest" description="Disordered" evidence="1">
    <location>
        <begin position="762"/>
        <end position="807"/>
    </location>
</feature>
<evidence type="ECO:0000313" key="3">
    <source>
        <dbReference type="Proteomes" id="UP001189429"/>
    </source>
</evidence>
<accession>A0ABN9VTR4</accession>
<proteinExistence type="predicted"/>
<feature type="compositionally biased region" description="Low complexity" evidence="1">
    <location>
        <begin position="782"/>
        <end position="792"/>
    </location>
</feature>
<dbReference type="Proteomes" id="UP001189429">
    <property type="component" value="Unassembled WGS sequence"/>
</dbReference>
<feature type="compositionally biased region" description="Basic and acidic residues" evidence="1">
    <location>
        <begin position="797"/>
        <end position="807"/>
    </location>
</feature>
<sequence length="1248" mass="133219">MSQVAPPDLSGVVATKGEVIRTPPPARERSTPRMELSRPKQAKPMASKSAPASKPSLVRLGGKTDALAAAIRMPGVRSSPGQPATSAAHEQVAPVLPAAPASGATQVETPDYYDWRSEAYLHQRFPSEYASQLVKMKTRLKQYNDGINDVRHYWVKCEPDDDGAATPCRGTATPNVAEMLEKNLTEICSEIGLPLEKIASACGCASLSALIAKLAEGAEFEDEDDMKHELDTLVLWVVEGGEMASSAPRAKQLAAAVPLPVVMEGSQESMRSDMDAAPEFPDLDAIDSAFCPEEAGAPPDDVGSAAGVANMLATDEEMVALQTSFSCMEAGGTYRNSVTDPDLYAKFGRQVANKEIFPAGLKTELSTKKKKTDLFNLWLEQDQDMQRVSVVIQRRLENEQKGESEYSWLKARQIVALGIYAEDGVKKLIEKKLKEKQYLRDGEFPEKDDENYYYVRTALKNTKTTKQIDSLSVSHATETDTHGLQALIGEGGVLNADMQVLVGGASSVDAFDLSSVVPGKKQPPPTGVEQSTANVVASVTPLQKCLEMMKDMGKQRGNAERLAFELGAFKLSTEMEKQMGTHASRMKALNLKVMGWTKWFDERHDAGKTMVNRIQNKRKREADPTKQTSEGGAAAWPSPAVDPPGSFGMRPLSPGDAMARIHAASNGGSSSKLTRACQQIPGLDLALGAASDLRRARRCPTAGSRRVLTALSRRTAKKLQENTYGGIANLFDLRCATAGTATNPIQLQLDAAVMGHLREQFSQGTGAPARKAGPPGHGAGGAPSLAPAPSAAVRCVGSERPRRPDLWDRGGRDAPCFAIGVAGRARAGGLLTRLHAGRGAALPLLDLARATWVALFSLAAVDASLGALRPPEKSGLLPAQPLWAPEIAQRRAPAAAASINDGILKMPPIGWCGACRSQLLAVGRADCPRRELPEWPEGYGKLLRFPFGISDMKALKQFARALWQPDGTAASLPDGCTDRGFHHRRGTRSVKSKGSPSTISTVSTDSSLSIWERLMCEEPAPTPLDASLRPFLLGVRSPALASSIASSSFYALDASAAATAAAAVASLHSSNQRCASPSVSTQLWSHACALRHSNPPDRDGSLEQLTLRLAAAPRPPSCTWSSAWPVPLDPTRVPSWVGRAGQQVGVHPVGGEGHRWSAQLWADAQDWCLAHDNCTGIMLYVGAHAMNCHYWCGRPQFCDGPIVGDEGTESSGEWNLFARGGPDGACGEDGASEGASDVGRLPEAAGEQ</sequence>
<dbReference type="EMBL" id="CAUYUJ010017538">
    <property type="protein sequence ID" value="CAK0875644.1"/>
    <property type="molecule type" value="Genomic_DNA"/>
</dbReference>
<keyword evidence="3" id="KW-1185">Reference proteome</keyword>
<reference evidence="2" key="1">
    <citation type="submission" date="2023-10" db="EMBL/GenBank/DDBJ databases">
        <authorList>
            <person name="Chen Y."/>
            <person name="Shah S."/>
            <person name="Dougan E. K."/>
            <person name="Thang M."/>
            <person name="Chan C."/>
        </authorList>
    </citation>
    <scope>NUCLEOTIDE SEQUENCE [LARGE SCALE GENOMIC DNA]</scope>
</reference>
<name>A0ABN9VTR4_9DINO</name>
<protein>
    <submittedName>
        <fullName evidence="2">Uncharacterized protein</fullName>
    </submittedName>
</protein>